<proteinExistence type="predicted"/>
<reference evidence="1 2" key="1">
    <citation type="submission" date="2024-10" db="EMBL/GenBank/DDBJ databases">
        <title>The Natural Products Discovery Center: Release of the First 8490 Sequenced Strains for Exploring Actinobacteria Biosynthetic Diversity.</title>
        <authorList>
            <person name="Kalkreuter E."/>
            <person name="Kautsar S.A."/>
            <person name="Yang D."/>
            <person name="Bader C.D."/>
            <person name="Teijaro C.N."/>
            <person name="Fluegel L."/>
            <person name="Davis C.M."/>
            <person name="Simpson J.R."/>
            <person name="Lauterbach L."/>
            <person name="Steele A.D."/>
            <person name="Gui C."/>
            <person name="Meng S."/>
            <person name="Li G."/>
            <person name="Viehrig K."/>
            <person name="Ye F."/>
            <person name="Su P."/>
            <person name="Kiefer A.F."/>
            <person name="Nichols A."/>
            <person name="Cepeda A.J."/>
            <person name="Yan W."/>
            <person name="Fan B."/>
            <person name="Jiang Y."/>
            <person name="Adhikari A."/>
            <person name="Zheng C.-J."/>
            <person name="Schuster L."/>
            <person name="Cowan T.M."/>
            <person name="Smanski M.J."/>
            <person name="Chevrette M.G."/>
            <person name="De Carvalho L.P.S."/>
            <person name="Shen B."/>
        </authorList>
    </citation>
    <scope>NUCLEOTIDE SEQUENCE [LARGE SCALE GENOMIC DNA]</scope>
    <source>
        <strain evidence="1 2">NPDC004550</strain>
    </source>
</reference>
<dbReference type="EMBL" id="JBIALX010000001">
    <property type="protein sequence ID" value="MFF0452091.1"/>
    <property type="molecule type" value="Genomic_DNA"/>
</dbReference>
<gene>
    <name evidence="1" type="ORF">ACFYTH_01850</name>
</gene>
<organism evidence="1 2">
    <name type="scientific">Nocardia africana</name>
    <dbReference type="NCBI Taxonomy" id="134964"/>
    <lineage>
        <taxon>Bacteria</taxon>
        <taxon>Bacillati</taxon>
        <taxon>Actinomycetota</taxon>
        <taxon>Actinomycetes</taxon>
        <taxon>Mycobacteriales</taxon>
        <taxon>Nocardiaceae</taxon>
        <taxon>Nocardia</taxon>
    </lineage>
</organism>
<dbReference type="Proteomes" id="UP001601521">
    <property type="component" value="Unassembled WGS sequence"/>
</dbReference>
<name>A0ABW6NC71_9NOCA</name>
<accession>A0ABW6NC71</accession>
<sequence length="58" mass="6246">MSTTTTTFVCGIRGCDAPATEIQPALFGRTTYRCHPHHAQDLANQATADSYDPAAAYE</sequence>
<comment type="caution">
    <text evidence="1">The sequence shown here is derived from an EMBL/GenBank/DDBJ whole genome shotgun (WGS) entry which is preliminary data.</text>
</comment>
<evidence type="ECO:0000313" key="1">
    <source>
        <dbReference type="EMBL" id="MFF0452091.1"/>
    </source>
</evidence>
<keyword evidence="2" id="KW-1185">Reference proteome</keyword>
<protein>
    <submittedName>
        <fullName evidence="1">Uncharacterized protein</fullName>
    </submittedName>
</protein>
<dbReference type="RefSeq" id="WP_387248226.1">
    <property type="nucleotide sequence ID" value="NZ_JBIALX010000001.1"/>
</dbReference>
<evidence type="ECO:0000313" key="2">
    <source>
        <dbReference type="Proteomes" id="UP001601521"/>
    </source>
</evidence>